<evidence type="ECO:0000259" key="8">
    <source>
        <dbReference type="PROSITE" id="PS50112"/>
    </source>
</evidence>
<keyword evidence="4" id="KW-0808">Transferase</keyword>
<dbReference type="PROSITE" id="PS50109">
    <property type="entry name" value="HIS_KIN"/>
    <property type="match status" value="1"/>
</dbReference>
<dbReference type="InterPro" id="IPR005467">
    <property type="entry name" value="His_kinase_dom"/>
</dbReference>
<reference evidence="10 11" key="1">
    <citation type="submission" date="2019-08" db="EMBL/GenBank/DDBJ databases">
        <title>Comparative genome analysis confer to the adaptation heavy metal polluted environment.</title>
        <authorList>
            <person name="Li Y."/>
        </authorList>
    </citation>
    <scope>NUCLEOTIDE SEQUENCE [LARGE SCALE GENOMIC DNA]</scope>
    <source>
        <strain evidence="10 11">P2</strain>
    </source>
</reference>
<dbReference type="PANTHER" id="PTHR43304">
    <property type="entry name" value="PHYTOCHROME-LIKE PROTEIN CPH1"/>
    <property type="match status" value="1"/>
</dbReference>
<evidence type="ECO:0000256" key="1">
    <source>
        <dbReference type="ARBA" id="ARBA00000085"/>
    </source>
</evidence>
<feature type="domain" description="PAS" evidence="8">
    <location>
        <begin position="235"/>
        <end position="305"/>
    </location>
</feature>
<dbReference type="InterPro" id="IPR036097">
    <property type="entry name" value="HisK_dim/P_sf"/>
</dbReference>
<feature type="transmembrane region" description="Helical" evidence="6">
    <location>
        <begin position="62"/>
        <end position="82"/>
    </location>
</feature>
<dbReference type="InterPro" id="IPR004358">
    <property type="entry name" value="Sig_transdc_His_kin-like_C"/>
</dbReference>
<dbReference type="Pfam" id="PF02518">
    <property type="entry name" value="HATPase_c"/>
    <property type="match status" value="1"/>
</dbReference>
<evidence type="ECO:0000256" key="4">
    <source>
        <dbReference type="ARBA" id="ARBA00022679"/>
    </source>
</evidence>
<name>A0AAE6JJ78_9SPHI</name>
<evidence type="ECO:0000313" key="10">
    <source>
        <dbReference type="EMBL" id="QEM06451.1"/>
    </source>
</evidence>
<keyword evidence="5 10" id="KW-0418">Kinase</keyword>
<dbReference type="InterPro" id="IPR036890">
    <property type="entry name" value="HATPase_C_sf"/>
</dbReference>
<evidence type="ECO:0000256" key="6">
    <source>
        <dbReference type="SAM" id="Phobius"/>
    </source>
</evidence>
<feature type="transmembrane region" description="Helical" evidence="6">
    <location>
        <begin position="30"/>
        <end position="50"/>
    </location>
</feature>
<protein>
    <recommendedName>
        <fullName evidence="2">histidine kinase</fullName>
        <ecNumber evidence="2">2.7.13.3</ecNumber>
    </recommendedName>
</protein>
<dbReference type="Pfam" id="PF13426">
    <property type="entry name" value="PAS_9"/>
    <property type="match status" value="1"/>
</dbReference>
<evidence type="ECO:0000259" key="7">
    <source>
        <dbReference type="PROSITE" id="PS50109"/>
    </source>
</evidence>
<dbReference type="InterPro" id="IPR001610">
    <property type="entry name" value="PAC"/>
</dbReference>
<dbReference type="InterPro" id="IPR003594">
    <property type="entry name" value="HATPase_dom"/>
</dbReference>
<organism evidence="10 11">
    <name type="scientific">Mucilaginibacter rubeus</name>
    <dbReference type="NCBI Taxonomy" id="2027860"/>
    <lineage>
        <taxon>Bacteria</taxon>
        <taxon>Pseudomonadati</taxon>
        <taxon>Bacteroidota</taxon>
        <taxon>Sphingobacteriia</taxon>
        <taxon>Sphingobacteriales</taxon>
        <taxon>Sphingobacteriaceae</taxon>
        <taxon>Mucilaginibacter</taxon>
    </lineage>
</organism>
<dbReference type="SMART" id="SM00091">
    <property type="entry name" value="PAS"/>
    <property type="match status" value="3"/>
</dbReference>
<keyword evidence="6" id="KW-1133">Transmembrane helix</keyword>
<evidence type="ECO:0000259" key="9">
    <source>
        <dbReference type="PROSITE" id="PS50113"/>
    </source>
</evidence>
<accession>A0AAE6JJ78</accession>
<dbReference type="Proteomes" id="UP000250557">
    <property type="component" value="Chromosome"/>
</dbReference>
<feature type="domain" description="Histidine kinase" evidence="7">
    <location>
        <begin position="496"/>
        <end position="713"/>
    </location>
</feature>
<dbReference type="AlphaFoldDB" id="A0AAE6JJ78"/>
<gene>
    <name evidence="10" type="ORF">DIU31_024130</name>
</gene>
<dbReference type="SMART" id="SM00388">
    <property type="entry name" value="HisKA"/>
    <property type="match status" value="1"/>
</dbReference>
<dbReference type="SMART" id="SM00387">
    <property type="entry name" value="HATPase_c"/>
    <property type="match status" value="1"/>
</dbReference>
<dbReference type="EC" id="2.7.13.3" evidence="2"/>
<dbReference type="PRINTS" id="PR00344">
    <property type="entry name" value="BCTRLSENSOR"/>
</dbReference>
<evidence type="ECO:0000313" key="11">
    <source>
        <dbReference type="Proteomes" id="UP000250557"/>
    </source>
</evidence>
<dbReference type="InterPro" id="IPR003661">
    <property type="entry name" value="HisK_dim/P_dom"/>
</dbReference>
<dbReference type="InterPro" id="IPR013655">
    <property type="entry name" value="PAS_fold_3"/>
</dbReference>
<dbReference type="FunFam" id="3.30.450.20:FF:000099">
    <property type="entry name" value="Sensory box sensor histidine kinase"/>
    <property type="match status" value="1"/>
</dbReference>
<evidence type="ECO:0000256" key="3">
    <source>
        <dbReference type="ARBA" id="ARBA00022553"/>
    </source>
</evidence>
<dbReference type="SUPFAM" id="SSF47384">
    <property type="entry name" value="Homodimeric domain of signal transducing histidine kinase"/>
    <property type="match status" value="1"/>
</dbReference>
<feature type="domain" description="PAC" evidence="9">
    <location>
        <begin position="308"/>
        <end position="360"/>
    </location>
</feature>
<feature type="domain" description="PAS" evidence="8">
    <location>
        <begin position="361"/>
        <end position="431"/>
    </location>
</feature>
<dbReference type="Gene3D" id="1.10.287.130">
    <property type="match status" value="1"/>
</dbReference>
<dbReference type="Gene3D" id="3.30.565.10">
    <property type="entry name" value="Histidine kinase-like ATPase, C-terminal domain"/>
    <property type="match status" value="1"/>
</dbReference>
<dbReference type="InterPro" id="IPR000700">
    <property type="entry name" value="PAS-assoc_C"/>
</dbReference>
<keyword evidence="6" id="KW-0812">Transmembrane</keyword>
<keyword evidence="3" id="KW-0597">Phosphoprotein</keyword>
<sequence length="714" mass="81082">MVPLKKGKNILQILSKWDAVRNPDELSRHAVKYIFPFACLGILVTLLIWYDATSIDFTSGLFFLALCGWVLSLILFFQCFLLNKERIKLGSANKMADSASDKDEKAMGLFMSAPGSVLIRRGPELSLTFINDTALYQTGLTRADIIGKNIDDTLKKMNSSFDPALFRNVYKTGNPFSARAFHIRHDLQGKGEIADTWYDLVIEPIFDLEGRVDGVATFSHDVTELIKANNELLRKQNRFALIADAIPHKIWTSGPDGKATYYNKGWYDYTGASELEQLRQLIWGALHPDDLKPAMDTWEKALKNGEDVEIEQRFKRFDGAYLWHLTRVCACKDETGSVTMWVGSSTNIHEQKCAEEALRESEAQFKALTNSNSLLIWQTDEHGTTTFVNDTWRAYTGVEKDAIDKNEWLNNIHPDDRIHALQQFNDAFNARLLIHSKYRFLDVRTGQYRWMLDNAHPVFNPEFGGYIGSMTDIQEQEMAQLATNLLMEKKDEFLSIASHELKTPITSMKASLQILYKQGYMENMHWEKALPMITLANRQVNKLTHIVDDLLEVTGIQAGNIQLNKTSYVFIDSLKECIQQIEQQVPDYDIVVDNGTDAVITADRVRIEQVLGKLLSNAVKYSPNKPKIIVRVIADKKFLKCSVTDFGIGIPDDQQPFIFDRFFRVHGSSQNFAGLGLGLFIAAEVIKQHNGYIGFNSKENEGSTFWFSLPLSTK</sequence>
<dbReference type="Pfam" id="PF08447">
    <property type="entry name" value="PAS_3"/>
    <property type="match status" value="2"/>
</dbReference>
<dbReference type="GO" id="GO:0000155">
    <property type="term" value="F:phosphorelay sensor kinase activity"/>
    <property type="evidence" value="ECO:0007669"/>
    <property type="project" value="InterPro"/>
</dbReference>
<proteinExistence type="predicted"/>
<comment type="catalytic activity">
    <reaction evidence="1">
        <text>ATP + protein L-histidine = ADP + protein N-phospho-L-histidine.</text>
        <dbReference type="EC" id="2.7.13.3"/>
    </reaction>
</comment>
<dbReference type="PROSITE" id="PS50113">
    <property type="entry name" value="PAC"/>
    <property type="match status" value="1"/>
</dbReference>
<dbReference type="Pfam" id="PF00512">
    <property type="entry name" value="HisKA"/>
    <property type="match status" value="1"/>
</dbReference>
<dbReference type="EMBL" id="CP043451">
    <property type="protein sequence ID" value="QEM06451.1"/>
    <property type="molecule type" value="Genomic_DNA"/>
</dbReference>
<evidence type="ECO:0000256" key="2">
    <source>
        <dbReference type="ARBA" id="ARBA00012438"/>
    </source>
</evidence>
<dbReference type="NCBIfam" id="TIGR00229">
    <property type="entry name" value="sensory_box"/>
    <property type="match status" value="3"/>
</dbReference>
<dbReference type="InterPro" id="IPR035965">
    <property type="entry name" value="PAS-like_dom_sf"/>
</dbReference>
<evidence type="ECO:0000256" key="5">
    <source>
        <dbReference type="ARBA" id="ARBA00022777"/>
    </source>
</evidence>
<dbReference type="InterPro" id="IPR000014">
    <property type="entry name" value="PAS"/>
</dbReference>
<dbReference type="PROSITE" id="PS50112">
    <property type="entry name" value="PAS"/>
    <property type="match status" value="2"/>
</dbReference>
<dbReference type="SUPFAM" id="SSF55874">
    <property type="entry name" value="ATPase domain of HSP90 chaperone/DNA topoisomerase II/histidine kinase"/>
    <property type="match status" value="1"/>
</dbReference>
<dbReference type="CDD" id="cd00082">
    <property type="entry name" value="HisKA"/>
    <property type="match status" value="1"/>
</dbReference>
<dbReference type="InterPro" id="IPR052162">
    <property type="entry name" value="Sensor_kinase/Photoreceptor"/>
</dbReference>
<dbReference type="SMART" id="SM00086">
    <property type="entry name" value="PAC"/>
    <property type="match status" value="2"/>
</dbReference>
<dbReference type="CDD" id="cd00130">
    <property type="entry name" value="PAS"/>
    <property type="match status" value="3"/>
</dbReference>
<keyword evidence="6" id="KW-0472">Membrane</keyword>
<dbReference type="Gene3D" id="3.30.450.20">
    <property type="entry name" value="PAS domain"/>
    <property type="match status" value="3"/>
</dbReference>
<dbReference type="FunFam" id="3.30.565.10:FF:000006">
    <property type="entry name" value="Sensor histidine kinase WalK"/>
    <property type="match status" value="1"/>
</dbReference>
<dbReference type="PANTHER" id="PTHR43304:SF1">
    <property type="entry name" value="PAC DOMAIN-CONTAINING PROTEIN"/>
    <property type="match status" value="1"/>
</dbReference>
<dbReference type="SUPFAM" id="SSF55785">
    <property type="entry name" value="PYP-like sensor domain (PAS domain)"/>
    <property type="match status" value="3"/>
</dbReference>